<organism evidence="1 2">
    <name type="scientific">Acidovorax ebreus (strain TPSY)</name>
    <name type="common">Diaphorobacter sp. (strain TPSY)</name>
    <dbReference type="NCBI Taxonomy" id="535289"/>
    <lineage>
        <taxon>Bacteria</taxon>
        <taxon>Pseudomonadati</taxon>
        <taxon>Pseudomonadota</taxon>
        <taxon>Betaproteobacteria</taxon>
        <taxon>Burkholderiales</taxon>
        <taxon>Comamonadaceae</taxon>
        <taxon>Diaphorobacter</taxon>
    </lineage>
</organism>
<gene>
    <name evidence="1" type="ordered locus">Dtpsy_1820</name>
</gene>
<dbReference type="EMBL" id="CP001392">
    <property type="protein sequence ID" value="ACM33277.1"/>
    <property type="molecule type" value="Genomic_DNA"/>
</dbReference>
<evidence type="ECO:0008006" key="3">
    <source>
        <dbReference type="Google" id="ProtNLM"/>
    </source>
</evidence>
<protein>
    <recommendedName>
        <fullName evidence="3">Metallothionein</fullName>
    </recommendedName>
</protein>
<proteinExistence type="predicted"/>
<reference evidence="1 2" key="1">
    <citation type="journal article" date="2010" name="J. Bacteriol.">
        <title>Completed genome sequence of the anaerobic iron-oxidizing bacterium Acidovorax ebreus strain TPSY.</title>
        <authorList>
            <person name="Byrne-Bailey K.G."/>
            <person name="Weber K.A."/>
            <person name="Chair A.H."/>
            <person name="Bose S."/>
            <person name="Knox T."/>
            <person name="Spanbauer T.L."/>
            <person name="Chertkov O."/>
            <person name="Coates J.D."/>
        </authorList>
    </citation>
    <scope>NUCLEOTIDE SEQUENCE [LARGE SCALE GENOMIC DNA]</scope>
    <source>
        <strain evidence="1 2">TPSY</strain>
    </source>
</reference>
<evidence type="ECO:0000313" key="2">
    <source>
        <dbReference type="Proteomes" id="UP000000450"/>
    </source>
</evidence>
<keyword evidence="2" id="KW-1185">Reference proteome</keyword>
<dbReference type="AlphaFoldDB" id="A0A9J9QBE9"/>
<dbReference type="GeneID" id="84681497"/>
<name>A0A9J9QBE9_ACIET</name>
<evidence type="ECO:0000313" key="1">
    <source>
        <dbReference type="EMBL" id="ACM33277.1"/>
    </source>
</evidence>
<dbReference type="RefSeq" id="WP_015913347.1">
    <property type="nucleotide sequence ID" value="NC_011992.1"/>
</dbReference>
<dbReference type="Proteomes" id="UP000000450">
    <property type="component" value="Chromosome"/>
</dbReference>
<accession>A0A9J9QBE9</accession>
<dbReference type="KEGG" id="dia:Dtpsy_1820"/>
<sequence length="78" mass="8571">MAKQCETCGNTYDRTFDVILDGKPHTFDSFECAISRLAPRCGHCEVPIIGHGVQAGERIFCCNHCAEATGVQVLRDRA</sequence>